<evidence type="ECO:0000313" key="2">
    <source>
        <dbReference type="EMBL" id="MDM4014566.1"/>
    </source>
</evidence>
<reference evidence="2 3" key="1">
    <citation type="submission" date="2023-06" db="EMBL/GenBank/DDBJ databases">
        <title>Roseiconus lacunae JC819 isolated from Gulf of Mannar region, Tamil Nadu.</title>
        <authorList>
            <person name="Pk S."/>
            <person name="Ch S."/>
            <person name="Ch V.R."/>
        </authorList>
    </citation>
    <scope>NUCLEOTIDE SEQUENCE [LARGE SCALE GENOMIC DNA]</scope>
    <source>
        <strain evidence="2 3">JC819</strain>
    </source>
</reference>
<comment type="caution">
    <text evidence="2">The sequence shown here is derived from an EMBL/GenBank/DDBJ whole genome shotgun (WGS) entry which is preliminary data.</text>
</comment>
<keyword evidence="3" id="KW-1185">Reference proteome</keyword>
<dbReference type="EMBL" id="JASZZN010000002">
    <property type="protein sequence ID" value="MDM4014566.1"/>
    <property type="molecule type" value="Genomic_DNA"/>
</dbReference>
<gene>
    <name evidence="2" type="ORF">QTN89_03920</name>
</gene>
<dbReference type="Pfam" id="PF11984">
    <property type="entry name" value="DUF3485"/>
    <property type="match status" value="1"/>
</dbReference>
<dbReference type="NCBIfam" id="TIGR02914">
    <property type="entry name" value="EpsI_fam"/>
    <property type="match status" value="1"/>
</dbReference>
<feature type="domain" description="Methanolan biosynthesis EpsI" evidence="1">
    <location>
        <begin position="15"/>
        <end position="163"/>
    </location>
</feature>
<dbReference type="InterPro" id="IPR014263">
    <property type="entry name" value="Methanolan_biosynth_EpsI"/>
</dbReference>
<protein>
    <submittedName>
        <fullName evidence="2">EpsI family protein</fullName>
    </submittedName>
</protein>
<dbReference type="RefSeq" id="WP_149498583.1">
    <property type="nucleotide sequence ID" value="NZ_CP141221.1"/>
</dbReference>
<evidence type="ECO:0000313" key="3">
    <source>
        <dbReference type="Proteomes" id="UP001239462"/>
    </source>
</evidence>
<sequence>MNRRIVSKSVFVLVLLVASNFAVAYIREGYEMGSVVPPKKDLAEMPLTLGSWSGTNLPADPRLREILCAKSGVDRVYRNEEATDVLVHAVWTDDYLRLHFPQQCYRESGWELIDTNDIQIERSPEKSFPAKILTFKQDGRQIQVLYWFQLGEHVFLDRVQHRLLRRKVCWGKTEWPPLMKFMLETEDTGLERSESSLIEVASLLDQQIQNSESDQ</sequence>
<dbReference type="Proteomes" id="UP001239462">
    <property type="component" value="Unassembled WGS sequence"/>
</dbReference>
<evidence type="ECO:0000259" key="1">
    <source>
        <dbReference type="Pfam" id="PF11984"/>
    </source>
</evidence>
<proteinExistence type="predicted"/>
<organism evidence="2 3">
    <name type="scientific">Roseiconus lacunae</name>
    <dbReference type="NCBI Taxonomy" id="2605694"/>
    <lineage>
        <taxon>Bacteria</taxon>
        <taxon>Pseudomonadati</taxon>
        <taxon>Planctomycetota</taxon>
        <taxon>Planctomycetia</taxon>
        <taxon>Pirellulales</taxon>
        <taxon>Pirellulaceae</taxon>
        <taxon>Roseiconus</taxon>
    </lineage>
</organism>
<name>A0ABT7PEB5_9BACT</name>
<accession>A0ABT7PEB5</accession>